<keyword evidence="8 13" id="KW-1133">Transmembrane helix</keyword>
<dbReference type="PANTHER" id="PTHR32361">
    <property type="entry name" value="FERRIC/CUPRIC REDUCTASE TRANSMEMBRANE COMPONENT"/>
    <property type="match status" value="1"/>
</dbReference>
<name>A0A8H6DZ90_COCSA</name>
<dbReference type="InterPro" id="IPR017927">
    <property type="entry name" value="FAD-bd_FR_type"/>
</dbReference>
<evidence type="ECO:0000256" key="6">
    <source>
        <dbReference type="ARBA" id="ARBA00022692"/>
    </source>
</evidence>
<dbReference type="GO" id="GO:0006879">
    <property type="term" value="P:intracellular iron ion homeostasis"/>
    <property type="evidence" value="ECO:0007669"/>
    <property type="project" value="TreeGrafter"/>
</dbReference>
<evidence type="ECO:0000256" key="3">
    <source>
        <dbReference type="ARBA" id="ARBA00012668"/>
    </source>
</evidence>
<dbReference type="InterPro" id="IPR039261">
    <property type="entry name" value="FNR_nucleotide-bd"/>
</dbReference>
<feature type="transmembrane region" description="Helical" evidence="13">
    <location>
        <begin position="269"/>
        <end position="288"/>
    </location>
</feature>
<feature type="transmembrane region" description="Helical" evidence="13">
    <location>
        <begin position="197"/>
        <end position="223"/>
    </location>
</feature>
<dbReference type="EC" id="1.16.1.9" evidence="3"/>
<evidence type="ECO:0000256" key="2">
    <source>
        <dbReference type="ARBA" id="ARBA00006278"/>
    </source>
</evidence>
<keyword evidence="6 13" id="KW-0812">Transmembrane</keyword>
<dbReference type="GO" id="GO:0006826">
    <property type="term" value="P:iron ion transport"/>
    <property type="evidence" value="ECO:0007669"/>
    <property type="project" value="TreeGrafter"/>
</dbReference>
<evidence type="ECO:0000256" key="5">
    <source>
        <dbReference type="ARBA" id="ARBA00022475"/>
    </source>
</evidence>
<protein>
    <recommendedName>
        <fullName evidence="3">ferric-chelate reductase (NADPH)</fullName>
        <ecNumber evidence="3">1.16.1.9</ecNumber>
    </recommendedName>
</protein>
<reference evidence="15" key="1">
    <citation type="submission" date="2019-11" db="EMBL/GenBank/DDBJ databases">
        <title>Bipolaris sorokiniana Genome sequencing.</title>
        <authorList>
            <person name="Wang H."/>
        </authorList>
    </citation>
    <scope>NUCLEOTIDE SEQUENCE</scope>
</reference>
<keyword evidence="11 13" id="KW-0472">Membrane</keyword>
<sequence length="663" mass="75111">MTEVLNFLFNSLSALRFTYLFIPLRVFPIRYAFLYLREEEDDDDDDETMSEAWISISPGISGMRMFECGGKTVEECAWYKHRWHFWYVADYVFALPTVAFFMSGIGVFVVAHVVSGLFLRQRKAGPGVLVKKVLAGSRYLAYRGFHVRRFKWNSAPVGVLLLGAAGVVFFFCMDLIPQPYYWASKKFGNLPPLATRSGWLALGCMPFLFATASKTNWITLVTGVSYERLQVFHRWIAYAFFILALMHTFPFIIYHIHWHDMEHHFSSSLLFYWTGIVALVFQAWLTFMSHSVLRNRGYEFFKATHFFAAVVFMITFFWHCDQTLTSWDYFVATAAIYVPCYIYPWLRTVFEYKLTQRARVAVEDNGLIRVTIPATFHWTPGQHCFLRFTSFGFLSTLTAHPFTICSSPAKILAESNELVFYIRRQGGFTGKLYQHAFIKPDGDIPVLVDGPYGGASWLRLRNADRLLVIAGGSGAGWTLPFIEHFLGSVANSIDEAVPRTSYSAPTSLRVVLATRDTKSRLWFEQTLQTILAPYPTAILSSVQIEVHLTGEAANQAKILPKTVQPSTHSVPSEASNDIVVGTEKEGETLVSGKEHTDRPQLPLIVQEEAEKAADADETLNVYICGPKTMQNDVRNAVAAENLKIITGARSGGVYLHIEHFSWA</sequence>
<dbReference type="SUPFAM" id="SSF63380">
    <property type="entry name" value="Riboflavin synthase domain-like"/>
    <property type="match status" value="1"/>
</dbReference>
<proteinExistence type="inferred from homology"/>
<evidence type="ECO:0000256" key="8">
    <source>
        <dbReference type="ARBA" id="ARBA00022989"/>
    </source>
</evidence>
<feature type="transmembrane region" description="Helical" evidence="13">
    <location>
        <begin position="91"/>
        <end position="114"/>
    </location>
</feature>
<comment type="subcellular location">
    <subcellularLocation>
        <location evidence="1">Cell membrane</location>
        <topology evidence="1">Multi-pass membrane protein</topology>
    </subcellularLocation>
</comment>
<accession>A0A8H6DZ90</accession>
<feature type="transmembrane region" description="Helical" evidence="13">
    <location>
        <begin position="7"/>
        <end position="27"/>
    </location>
</feature>
<dbReference type="AlphaFoldDB" id="A0A8H6DZ90"/>
<evidence type="ECO:0000313" key="16">
    <source>
        <dbReference type="Proteomes" id="UP000624244"/>
    </source>
</evidence>
<evidence type="ECO:0000256" key="4">
    <source>
        <dbReference type="ARBA" id="ARBA00022448"/>
    </source>
</evidence>
<dbReference type="PROSITE" id="PS51384">
    <property type="entry name" value="FAD_FR"/>
    <property type="match status" value="1"/>
</dbReference>
<gene>
    <name evidence="15" type="ORF">GGP41_006645</name>
</gene>
<comment type="similarity">
    <text evidence="2">Belongs to the ferric reductase (FRE) family.</text>
</comment>
<keyword evidence="9" id="KW-0560">Oxidoreductase</keyword>
<comment type="caution">
    <text evidence="15">The sequence shown here is derived from an EMBL/GenBank/DDBJ whole genome shotgun (WGS) entry which is preliminary data.</text>
</comment>
<dbReference type="Gene3D" id="3.40.50.80">
    <property type="entry name" value="Nucleotide-binding domain of ferredoxin-NADP reductase (FNR) module"/>
    <property type="match status" value="1"/>
</dbReference>
<feature type="transmembrane region" description="Helical" evidence="13">
    <location>
        <begin position="330"/>
        <end position="350"/>
    </location>
</feature>
<keyword evidence="10" id="KW-0406">Ion transport</keyword>
<evidence type="ECO:0000256" key="12">
    <source>
        <dbReference type="ARBA" id="ARBA00048483"/>
    </source>
</evidence>
<dbReference type="GO" id="GO:0052851">
    <property type="term" value="F:ferric-chelate reductase (NADPH) activity"/>
    <property type="evidence" value="ECO:0007669"/>
    <property type="project" value="UniProtKB-EC"/>
</dbReference>
<evidence type="ECO:0000256" key="9">
    <source>
        <dbReference type="ARBA" id="ARBA00023002"/>
    </source>
</evidence>
<dbReference type="SUPFAM" id="SSF52343">
    <property type="entry name" value="Ferredoxin reductase-like, C-terminal NADP-linked domain"/>
    <property type="match status" value="1"/>
</dbReference>
<dbReference type="GO" id="GO:0015677">
    <property type="term" value="P:copper ion import"/>
    <property type="evidence" value="ECO:0007669"/>
    <property type="project" value="TreeGrafter"/>
</dbReference>
<feature type="domain" description="FAD-binding FR-type" evidence="14">
    <location>
        <begin position="347"/>
        <end position="458"/>
    </location>
</feature>
<comment type="catalytic activity">
    <reaction evidence="12">
        <text>2 a Fe(II)-siderophore + NADP(+) + H(+) = 2 a Fe(III)-siderophore + NADPH</text>
        <dbReference type="Rhea" id="RHEA:28795"/>
        <dbReference type="Rhea" id="RHEA-COMP:11342"/>
        <dbReference type="Rhea" id="RHEA-COMP:11344"/>
        <dbReference type="ChEBI" id="CHEBI:15378"/>
        <dbReference type="ChEBI" id="CHEBI:29033"/>
        <dbReference type="ChEBI" id="CHEBI:29034"/>
        <dbReference type="ChEBI" id="CHEBI:57783"/>
        <dbReference type="ChEBI" id="CHEBI:58349"/>
        <dbReference type="EC" id="1.16.1.9"/>
    </reaction>
</comment>
<feature type="transmembrane region" description="Helical" evidence="13">
    <location>
        <begin position="157"/>
        <end position="177"/>
    </location>
</feature>
<feature type="transmembrane region" description="Helical" evidence="13">
    <location>
        <begin position="300"/>
        <end position="318"/>
    </location>
</feature>
<dbReference type="Gene3D" id="2.40.30.10">
    <property type="entry name" value="Translation factors"/>
    <property type="match status" value="1"/>
</dbReference>
<evidence type="ECO:0000256" key="7">
    <source>
        <dbReference type="ARBA" id="ARBA00022982"/>
    </source>
</evidence>
<keyword evidence="4" id="KW-0813">Transport</keyword>
<evidence type="ECO:0000256" key="11">
    <source>
        <dbReference type="ARBA" id="ARBA00023136"/>
    </source>
</evidence>
<evidence type="ECO:0000259" key="14">
    <source>
        <dbReference type="PROSITE" id="PS51384"/>
    </source>
</evidence>
<dbReference type="InterPro" id="IPR051410">
    <property type="entry name" value="Ferric/Cupric_Reductase"/>
</dbReference>
<evidence type="ECO:0000313" key="15">
    <source>
        <dbReference type="EMBL" id="KAF5853861.1"/>
    </source>
</evidence>
<evidence type="ECO:0000256" key="13">
    <source>
        <dbReference type="SAM" id="Phobius"/>
    </source>
</evidence>
<dbReference type="CDD" id="cd06186">
    <property type="entry name" value="NOX_Duox_like_FAD_NADP"/>
    <property type="match status" value="1"/>
</dbReference>
<dbReference type="EMBL" id="WNKQ01000001">
    <property type="protein sequence ID" value="KAF5853861.1"/>
    <property type="molecule type" value="Genomic_DNA"/>
</dbReference>
<dbReference type="SFLD" id="SFLDG01168">
    <property type="entry name" value="Ferric_reductase_subgroup_(FRE"/>
    <property type="match status" value="1"/>
</dbReference>
<feature type="transmembrane region" description="Helical" evidence="13">
    <location>
        <begin position="235"/>
        <end position="257"/>
    </location>
</feature>
<dbReference type="InterPro" id="IPR013121">
    <property type="entry name" value="Fe_red_NAD-bd_6"/>
</dbReference>
<organism evidence="15 16">
    <name type="scientific">Cochliobolus sativus</name>
    <name type="common">Common root rot and spot blotch fungus</name>
    <name type="synonym">Bipolaris sorokiniana</name>
    <dbReference type="NCBI Taxonomy" id="45130"/>
    <lineage>
        <taxon>Eukaryota</taxon>
        <taxon>Fungi</taxon>
        <taxon>Dikarya</taxon>
        <taxon>Ascomycota</taxon>
        <taxon>Pezizomycotina</taxon>
        <taxon>Dothideomycetes</taxon>
        <taxon>Pleosporomycetidae</taxon>
        <taxon>Pleosporales</taxon>
        <taxon>Pleosporineae</taxon>
        <taxon>Pleosporaceae</taxon>
        <taxon>Bipolaris</taxon>
    </lineage>
</organism>
<dbReference type="GO" id="GO:0005886">
    <property type="term" value="C:plasma membrane"/>
    <property type="evidence" value="ECO:0007669"/>
    <property type="project" value="UniProtKB-SubCell"/>
</dbReference>
<dbReference type="Proteomes" id="UP000624244">
    <property type="component" value="Unassembled WGS sequence"/>
</dbReference>
<keyword evidence="5" id="KW-1003">Cell membrane</keyword>
<dbReference type="Pfam" id="PF08022">
    <property type="entry name" value="FAD_binding_8"/>
    <property type="match status" value="1"/>
</dbReference>
<dbReference type="InterPro" id="IPR017938">
    <property type="entry name" value="Riboflavin_synthase-like_b-brl"/>
</dbReference>
<dbReference type="Pfam" id="PF01794">
    <property type="entry name" value="Ferric_reduct"/>
    <property type="match status" value="1"/>
</dbReference>
<evidence type="ECO:0000256" key="10">
    <source>
        <dbReference type="ARBA" id="ARBA00023065"/>
    </source>
</evidence>
<dbReference type="PANTHER" id="PTHR32361:SF23">
    <property type="entry name" value="FERRIC-CHELATE REDUCTASE"/>
    <property type="match status" value="1"/>
</dbReference>
<dbReference type="Pfam" id="PF08030">
    <property type="entry name" value="NAD_binding_6"/>
    <property type="match status" value="1"/>
</dbReference>
<evidence type="ECO:0000256" key="1">
    <source>
        <dbReference type="ARBA" id="ARBA00004651"/>
    </source>
</evidence>
<dbReference type="InterPro" id="IPR013130">
    <property type="entry name" value="Fe3_Rdtase_TM_dom"/>
</dbReference>
<dbReference type="InterPro" id="IPR013112">
    <property type="entry name" value="FAD-bd_8"/>
</dbReference>
<keyword evidence="7" id="KW-0249">Electron transport</keyword>
<dbReference type="SFLD" id="SFLDS00052">
    <property type="entry name" value="Ferric_Reductase_Domain"/>
    <property type="match status" value="1"/>
</dbReference>